<keyword evidence="2" id="KW-0238">DNA-binding</keyword>
<organism evidence="5 6">
    <name type="scientific">Plesiomonas shigelloides</name>
    <name type="common">Aeromonas shigelloides</name>
    <dbReference type="NCBI Taxonomy" id="703"/>
    <lineage>
        <taxon>Bacteria</taxon>
        <taxon>Pseudomonadati</taxon>
        <taxon>Pseudomonadota</taxon>
        <taxon>Gammaproteobacteria</taxon>
        <taxon>Enterobacterales</taxon>
        <taxon>Enterobacteriaceae</taxon>
        <taxon>Plesiomonas</taxon>
    </lineage>
</organism>
<dbReference type="InterPro" id="IPR015927">
    <property type="entry name" value="Peptidase_S24_S26A/B/C"/>
</dbReference>
<evidence type="ECO:0000256" key="3">
    <source>
        <dbReference type="ARBA" id="ARBA00023163"/>
    </source>
</evidence>
<dbReference type="Gene3D" id="1.10.260.40">
    <property type="entry name" value="lambda repressor-like DNA-binding domains"/>
    <property type="match status" value="1"/>
</dbReference>
<name>A0A8I2B2C5_PLESH</name>
<protein>
    <submittedName>
        <fullName evidence="5">Helix-turn-helix domain-containing protein</fullName>
    </submittedName>
</protein>
<evidence type="ECO:0000259" key="4">
    <source>
        <dbReference type="PROSITE" id="PS50943"/>
    </source>
</evidence>
<dbReference type="CDD" id="cd00093">
    <property type="entry name" value="HTH_XRE"/>
    <property type="match status" value="1"/>
</dbReference>
<dbReference type="SMART" id="SM00530">
    <property type="entry name" value="HTH_XRE"/>
    <property type="match status" value="1"/>
</dbReference>
<feature type="domain" description="HTH cro/C1-type" evidence="4">
    <location>
        <begin position="12"/>
        <end position="68"/>
    </location>
</feature>
<gene>
    <name evidence="5" type="ORF">J2R62_11020</name>
</gene>
<dbReference type="Gene3D" id="2.10.109.10">
    <property type="entry name" value="Umud Fragment, subunit A"/>
    <property type="match status" value="1"/>
</dbReference>
<dbReference type="RefSeq" id="WP_207542197.1">
    <property type="nucleotide sequence ID" value="NZ_JAFNAA010000011.1"/>
</dbReference>
<dbReference type="GO" id="GO:0003677">
    <property type="term" value="F:DNA binding"/>
    <property type="evidence" value="ECO:0007669"/>
    <property type="project" value="UniProtKB-KW"/>
</dbReference>
<keyword evidence="3" id="KW-0804">Transcription</keyword>
<comment type="caution">
    <text evidence="5">The sequence shown here is derived from an EMBL/GenBank/DDBJ whole genome shotgun (WGS) entry which is preliminary data.</text>
</comment>
<evidence type="ECO:0000313" key="5">
    <source>
        <dbReference type="EMBL" id="MBO1108744.1"/>
    </source>
</evidence>
<dbReference type="CDD" id="cd06529">
    <property type="entry name" value="S24_LexA-like"/>
    <property type="match status" value="1"/>
</dbReference>
<keyword evidence="1" id="KW-0805">Transcription regulation</keyword>
<dbReference type="SUPFAM" id="SSF47413">
    <property type="entry name" value="lambda repressor-like DNA-binding domains"/>
    <property type="match status" value="1"/>
</dbReference>
<dbReference type="EMBL" id="JAFNAA010000011">
    <property type="protein sequence ID" value="MBO1108744.1"/>
    <property type="molecule type" value="Genomic_DNA"/>
</dbReference>
<dbReference type="AlphaFoldDB" id="A0A8I2B2C5"/>
<dbReference type="InterPro" id="IPR001387">
    <property type="entry name" value="Cro/C1-type_HTH"/>
</dbReference>
<sequence>MTIKPSTIGERIKAERKKLKLSQEQFGKRLETRVSGATISDWERNITEPSGNNLNNLCKLTGVTADYILHGSDNPHENVTAAPLTGRRVPVLNYVQAGAWKEAIDYRMYDGNIEWIEADWDYSDNTFGLVVVGDSMAPDFLEGDVLVIDPDVDPLPGDFVVAKNGQDEATFKRYRPKGFNDQGIEYFELVPSNENYPKMRSDKQEIRIIGTMMEYRRKRKKH</sequence>
<accession>A0A8I2B2C5</accession>
<dbReference type="SUPFAM" id="SSF51306">
    <property type="entry name" value="LexA/Signal peptidase"/>
    <property type="match status" value="1"/>
</dbReference>
<dbReference type="Pfam" id="PF01381">
    <property type="entry name" value="HTH_3"/>
    <property type="match status" value="1"/>
</dbReference>
<dbReference type="PROSITE" id="PS50943">
    <property type="entry name" value="HTH_CROC1"/>
    <property type="match status" value="1"/>
</dbReference>
<dbReference type="InterPro" id="IPR010982">
    <property type="entry name" value="Lambda_DNA-bd_dom_sf"/>
</dbReference>
<evidence type="ECO:0000256" key="1">
    <source>
        <dbReference type="ARBA" id="ARBA00023015"/>
    </source>
</evidence>
<dbReference type="Pfam" id="PF00717">
    <property type="entry name" value="Peptidase_S24"/>
    <property type="match status" value="1"/>
</dbReference>
<dbReference type="InterPro" id="IPR036286">
    <property type="entry name" value="LexA/Signal_pep-like_sf"/>
</dbReference>
<dbReference type="Proteomes" id="UP000664658">
    <property type="component" value="Unassembled WGS sequence"/>
</dbReference>
<dbReference type="PANTHER" id="PTHR40661">
    <property type="match status" value="1"/>
</dbReference>
<evidence type="ECO:0000313" key="6">
    <source>
        <dbReference type="Proteomes" id="UP000664658"/>
    </source>
</evidence>
<reference evidence="5" key="1">
    <citation type="submission" date="2021-03" db="EMBL/GenBank/DDBJ databases">
        <title>Plesiomonas shigelloides zfcc0051, isolated from zebrafish feces.</title>
        <authorList>
            <person name="Vanderhoek Z."/>
            <person name="Gaulke C."/>
        </authorList>
    </citation>
    <scope>NUCLEOTIDE SEQUENCE</scope>
    <source>
        <strain evidence="5">Zfcc0051</strain>
    </source>
</reference>
<dbReference type="InterPro" id="IPR039418">
    <property type="entry name" value="LexA-like"/>
</dbReference>
<proteinExistence type="predicted"/>
<evidence type="ECO:0000256" key="2">
    <source>
        <dbReference type="ARBA" id="ARBA00023125"/>
    </source>
</evidence>
<dbReference type="PANTHER" id="PTHR40661:SF3">
    <property type="entry name" value="FELS-1 PROPHAGE TRANSCRIPTIONAL REGULATOR"/>
    <property type="match status" value="1"/>
</dbReference>